<evidence type="ECO:0000313" key="3">
    <source>
        <dbReference type="Proteomes" id="UP001164746"/>
    </source>
</evidence>
<organism evidence="2 3">
    <name type="scientific">Mya arenaria</name>
    <name type="common">Soft-shell clam</name>
    <dbReference type="NCBI Taxonomy" id="6604"/>
    <lineage>
        <taxon>Eukaryota</taxon>
        <taxon>Metazoa</taxon>
        <taxon>Spiralia</taxon>
        <taxon>Lophotrochozoa</taxon>
        <taxon>Mollusca</taxon>
        <taxon>Bivalvia</taxon>
        <taxon>Autobranchia</taxon>
        <taxon>Heteroconchia</taxon>
        <taxon>Euheterodonta</taxon>
        <taxon>Imparidentia</taxon>
        <taxon>Neoheterodontei</taxon>
        <taxon>Myida</taxon>
        <taxon>Myoidea</taxon>
        <taxon>Myidae</taxon>
        <taxon>Mya</taxon>
    </lineage>
</organism>
<evidence type="ECO:0000313" key="2">
    <source>
        <dbReference type="EMBL" id="WAQ93837.1"/>
    </source>
</evidence>
<sequence length="127" mass="14575">DKDKHSADSNHSSQQNDGSSIACETRKSSPKAKGHVLDPSEKLPNGLKERKHIMISYNKYKAEYAFKLNKKIIPLCMDMNYKPDGWLGIMIGTMLFFDFSGKYKFSDKMGDLQNEIDRMYPNSFLKV</sequence>
<feature type="region of interest" description="Disordered" evidence="1">
    <location>
        <begin position="1"/>
        <end position="43"/>
    </location>
</feature>
<accession>A0ABY7D838</accession>
<feature type="non-terminal residue" evidence="2">
    <location>
        <position position="127"/>
    </location>
</feature>
<keyword evidence="3" id="KW-1185">Reference proteome</keyword>
<name>A0ABY7D838_MYAAR</name>
<dbReference type="PANTHER" id="PTHR46270">
    <property type="entry name" value="ARMADILLO-TYPE FOLD-RELATED"/>
    <property type="match status" value="1"/>
</dbReference>
<evidence type="ECO:0000256" key="1">
    <source>
        <dbReference type="SAM" id="MobiDB-lite"/>
    </source>
</evidence>
<dbReference type="Proteomes" id="UP001164746">
    <property type="component" value="Chromosome 1"/>
</dbReference>
<protein>
    <submittedName>
        <fullName evidence="2">Uncharacterized protein</fullName>
    </submittedName>
</protein>
<feature type="non-terminal residue" evidence="2">
    <location>
        <position position="1"/>
    </location>
</feature>
<feature type="compositionally biased region" description="Polar residues" evidence="1">
    <location>
        <begin position="9"/>
        <end position="19"/>
    </location>
</feature>
<proteinExistence type="predicted"/>
<gene>
    <name evidence="2" type="ORF">MAR_006308</name>
</gene>
<reference evidence="2" key="1">
    <citation type="submission" date="2022-11" db="EMBL/GenBank/DDBJ databases">
        <title>Centuries of genome instability and evolution in soft-shell clam transmissible cancer (bioRxiv).</title>
        <authorList>
            <person name="Hart S.F.M."/>
            <person name="Yonemitsu M.A."/>
            <person name="Giersch R.M."/>
            <person name="Beal B.F."/>
            <person name="Arriagada G."/>
            <person name="Davis B.W."/>
            <person name="Ostrander E.A."/>
            <person name="Goff S.P."/>
            <person name="Metzger M.J."/>
        </authorList>
    </citation>
    <scope>NUCLEOTIDE SEQUENCE</scope>
    <source>
        <strain evidence="2">MELC-2E11</strain>
        <tissue evidence="2">Siphon/mantle</tissue>
    </source>
</reference>
<dbReference type="EMBL" id="CP111012">
    <property type="protein sequence ID" value="WAQ93837.1"/>
    <property type="molecule type" value="Genomic_DNA"/>
</dbReference>
<dbReference type="PANTHER" id="PTHR46270:SF2">
    <property type="entry name" value="TIR DOMAIN-CONTAINING PROTEIN"/>
    <property type="match status" value="1"/>
</dbReference>